<dbReference type="InterPro" id="IPR051269">
    <property type="entry name" value="Fe-S_cluster_ET"/>
</dbReference>
<dbReference type="GO" id="GO:0046872">
    <property type="term" value="F:metal ion binding"/>
    <property type="evidence" value="ECO:0007669"/>
    <property type="project" value="UniProtKB-KW"/>
</dbReference>
<evidence type="ECO:0000256" key="1">
    <source>
        <dbReference type="ARBA" id="ARBA00001927"/>
    </source>
</evidence>
<evidence type="ECO:0000256" key="7">
    <source>
        <dbReference type="ARBA" id="ARBA00023291"/>
    </source>
</evidence>
<protein>
    <submittedName>
        <fullName evidence="8">Ferredoxin</fullName>
    </submittedName>
</protein>
<dbReference type="RefSeq" id="WP_185023060.1">
    <property type="nucleotide sequence ID" value="NZ_JACHMQ010000001.1"/>
</dbReference>
<organism evidence="8 9">
    <name type="scientific">Actinomadura coerulea</name>
    <dbReference type="NCBI Taxonomy" id="46159"/>
    <lineage>
        <taxon>Bacteria</taxon>
        <taxon>Bacillati</taxon>
        <taxon>Actinomycetota</taxon>
        <taxon>Actinomycetes</taxon>
        <taxon>Streptosporangiales</taxon>
        <taxon>Thermomonosporaceae</taxon>
        <taxon>Actinomadura</taxon>
    </lineage>
</organism>
<dbReference type="Pfam" id="PF13459">
    <property type="entry name" value="Fer4_15"/>
    <property type="match status" value="1"/>
</dbReference>
<evidence type="ECO:0000256" key="4">
    <source>
        <dbReference type="ARBA" id="ARBA00022982"/>
    </source>
</evidence>
<accession>A0A7X0KWF7</accession>
<keyword evidence="2" id="KW-0813">Transport</keyword>
<dbReference type="Proteomes" id="UP000546324">
    <property type="component" value="Unassembled WGS sequence"/>
</dbReference>
<evidence type="ECO:0000256" key="3">
    <source>
        <dbReference type="ARBA" id="ARBA00022723"/>
    </source>
</evidence>
<name>A0A7X0KWF7_9ACTN</name>
<evidence type="ECO:0000256" key="6">
    <source>
        <dbReference type="ARBA" id="ARBA00023014"/>
    </source>
</evidence>
<gene>
    <name evidence="8" type="ORF">BKA00_000112</name>
</gene>
<dbReference type="EMBL" id="JACHMQ010000001">
    <property type="protein sequence ID" value="MBB6393198.1"/>
    <property type="molecule type" value="Genomic_DNA"/>
</dbReference>
<reference evidence="8 9" key="1">
    <citation type="submission" date="2020-08" db="EMBL/GenBank/DDBJ databases">
        <title>Sequencing the genomes of 1000 actinobacteria strains.</title>
        <authorList>
            <person name="Klenk H.-P."/>
        </authorList>
    </citation>
    <scope>NUCLEOTIDE SEQUENCE [LARGE SCALE GENOMIC DNA]</scope>
    <source>
        <strain evidence="8 9">DSM 43675</strain>
    </source>
</reference>
<keyword evidence="6" id="KW-0411">Iron-sulfur</keyword>
<evidence type="ECO:0000256" key="5">
    <source>
        <dbReference type="ARBA" id="ARBA00023004"/>
    </source>
</evidence>
<dbReference type="AlphaFoldDB" id="A0A7X0KWF7"/>
<keyword evidence="5" id="KW-0408">Iron</keyword>
<keyword evidence="9" id="KW-1185">Reference proteome</keyword>
<keyword evidence="4" id="KW-0249">Electron transport</keyword>
<comment type="cofactor">
    <cofactor evidence="1">
        <name>[3Fe-4S] cluster</name>
        <dbReference type="ChEBI" id="CHEBI:21137"/>
    </cofactor>
</comment>
<dbReference type="SUPFAM" id="SSF54862">
    <property type="entry name" value="4Fe-4S ferredoxins"/>
    <property type="match status" value="1"/>
</dbReference>
<keyword evidence="3" id="KW-0479">Metal-binding</keyword>
<dbReference type="PANTHER" id="PTHR36923:SF3">
    <property type="entry name" value="FERREDOXIN"/>
    <property type="match status" value="1"/>
</dbReference>
<sequence>MRIEADLDLCQGHAMCELEAPDVFEVPPRGRVRVLDAEPPEDMRAEVASAVRYCPTQALKMLET</sequence>
<evidence type="ECO:0000256" key="2">
    <source>
        <dbReference type="ARBA" id="ARBA00022448"/>
    </source>
</evidence>
<dbReference type="GO" id="GO:0051538">
    <property type="term" value="F:3 iron, 4 sulfur cluster binding"/>
    <property type="evidence" value="ECO:0007669"/>
    <property type="project" value="UniProtKB-KW"/>
</dbReference>
<proteinExistence type="predicted"/>
<dbReference type="Gene3D" id="3.30.70.20">
    <property type="match status" value="1"/>
</dbReference>
<comment type="caution">
    <text evidence="8">The sequence shown here is derived from an EMBL/GenBank/DDBJ whole genome shotgun (WGS) entry which is preliminary data.</text>
</comment>
<dbReference type="PANTHER" id="PTHR36923">
    <property type="entry name" value="FERREDOXIN"/>
    <property type="match status" value="1"/>
</dbReference>
<evidence type="ECO:0000313" key="8">
    <source>
        <dbReference type="EMBL" id="MBB6393198.1"/>
    </source>
</evidence>
<evidence type="ECO:0000313" key="9">
    <source>
        <dbReference type="Proteomes" id="UP000546324"/>
    </source>
</evidence>
<keyword evidence="7" id="KW-0003">3Fe-4S</keyword>